<protein>
    <submittedName>
        <fullName evidence="3">Uncharacterized protein</fullName>
    </submittedName>
</protein>
<organism evidence="3 4">
    <name type="scientific">Pinctada imbricata</name>
    <name type="common">Atlantic pearl-oyster</name>
    <name type="synonym">Pinctada martensii</name>
    <dbReference type="NCBI Taxonomy" id="66713"/>
    <lineage>
        <taxon>Eukaryota</taxon>
        <taxon>Metazoa</taxon>
        <taxon>Spiralia</taxon>
        <taxon>Lophotrochozoa</taxon>
        <taxon>Mollusca</taxon>
        <taxon>Bivalvia</taxon>
        <taxon>Autobranchia</taxon>
        <taxon>Pteriomorphia</taxon>
        <taxon>Pterioida</taxon>
        <taxon>Pterioidea</taxon>
        <taxon>Pteriidae</taxon>
        <taxon>Pinctada</taxon>
    </lineage>
</organism>
<feature type="region of interest" description="Disordered" evidence="1">
    <location>
        <begin position="115"/>
        <end position="156"/>
    </location>
</feature>
<evidence type="ECO:0000313" key="4">
    <source>
        <dbReference type="Proteomes" id="UP001186944"/>
    </source>
</evidence>
<dbReference type="AlphaFoldDB" id="A0AA88YLY3"/>
<feature type="transmembrane region" description="Helical" evidence="2">
    <location>
        <begin position="79"/>
        <end position="101"/>
    </location>
</feature>
<comment type="caution">
    <text evidence="3">The sequence shown here is derived from an EMBL/GenBank/DDBJ whole genome shotgun (WGS) entry which is preliminary data.</text>
</comment>
<reference evidence="3" key="1">
    <citation type="submission" date="2019-08" db="EMBL/GenBank/DDBJ databases">
        <title>The improved chromosome-level genome for the pearl oyster Pinctada fucata martensii using PacBio sequencing and Hi-C.</title>
        <authorList>
            <person name="Zheng Z."/>
        </authorList>
    </citation>
    <scope>NUCLEOTIDE SEQUENCE</scope>
    <source>
        <strain evidence="3">ZZ-2019</strain>
        <tissue evidence="3">Adductor muscle</tissue>
    </source>
</reference>
<evidence type="ECO:0000313" key="3">
    <source>
        <dbReference type="EMBL" id="KAK3103497.1"/>
    </source>
</evidence>
<gene>
    <name evidence="3" type="ORF">FSP39_019623</name>
</gene>
<feature type="compositionally biased region" description="Basic and acidic residues" evidence="1">
    <location>
        <begin position="144"/>
        <end position="156"/>
    </location>
</feature>
<keyword evidence="2" id="KW-0812">Transmembrane</keyword>
<sequence>MLTAQVNGNTHGEAEDISDRQQRVNMMKSMILVQNATKDGTASLSLNYTILPNQSSVKHPSPTNKRNFYQRHQHEIDEIIGTSVGIVFGLLTILICVYFIAKCCQSRKLRNRRPPLRHQSTVMTKIADSDEDEDEAGNGDDNDEIKSRETPTRTLEKTMENLKMMGIL</sequence>
<name>A0AA88YLY3_PINIB</name>
<evidence type="ECO:0000256" key="2">
    <source>
        <dbReference type="SAM" id="Phobius"/>
    </source>
</evidence>
<accession>A0AA88YLY3</accession>
<evidence type="ECO:0000256" key="1">
    <source>
        <dbReference type="SAM" id="MobiDB-lite"/>
    </source>
</evidence>
<feature type="compositionally biased region" description="Acidic residues" evidence="1">
    <location>
        <begin position="129"/>
        <end position="143"/>
    </location>
</feature>
<dbReference type="EMBL" id="VSWD01000005">
    <property type="protein sequence ID" value="KAK3103497.1"/>
    <property type="molecule type" value="Genomic_DNA"/>
</dbReference>
<feature type="region of interest" description="Disordered" evidence="1">
    <location>
        <begin position="1"/>
        <end position="20"/>
    </location>
</feature>
<keyword evidence="4" id="KW-1185">Reference proteome</keyword>
<keyword evidence="2" id="KW-1133">Transmembrane helix</keyword>
<feature type="compositionally biased region" description="Polar residues" evidence="1">
    <location>
        <begin position="1"/>
        <end position="10"/>
    </location>
</feature>
<dbReference type="Proteomes" id="UP001186944">
    <property type="component" value="Unassembled WGS sequence"/>
</dbReference>
<keyword evidence="2" id="KW-0472">Membrane</keyword>
<proteinExistence type="predicted"/>